<feature type="transmembrane region" description="Helical" evidence="1">
    <location>
        <begin position="20"/>
        <end position="40"/>
    </location>
</feature>
<feature type="transmembrane region" description="Helical" evidence="1">
    <location>
        <begin position="47"/>
        <end position="67"/>
    </location>
</feature>
<name>A0ABR2VFE0_9PEZI</name>
<accession>A0ABR2VFE0</accession>
<evidence type="ECO:0000256" key="1">
    <source>
        <dbReference type="SAM" id="Phobius"/>
    </source>
</evidence>
<evidence type="ECO:0000313" key="3">
    <source>
        <dbReference type="Proteomes" id="UP001408356"/>
    </source>
</evidence>
<organism evidence="2 3">
    <name type="scientific">Seiridium unicorne</name>
    <dbReference type="NCBI Taxonomy" id="138068"/>
    <lineage>
        <taxon>Eukaryota</taxon>
        <taxon>Fungi</taxon>
        <taxon>Dikarya</taxon>
        <taxon>Ascomycota</taxon>
        <taxon>Pezizomycotina</taxon>
        <taxon>Sordariomycetes</taxon>
        <taxon>Xylariomycetidae</taxon>
        <taxon>Amphisphaeriales</taxon>
        <taxon>Sporocadaceae</taxon>
        <taxon>Seiridium</taxon>
    </lineage>
</organism>
<keyword evidence="1" id="KW-0812">Transmembrane</keyword>
<comment type="caution">
    <text evidence="2">The sequence shown here is derived from an EMBL/GenBank/DDBJ whole genome shotgun (WGS) entry which is preliminary data.</text>
</comment>
<dbReference type="PANTHER" id="PTHR11360:SF305">
    <property type="entry name" value="MAJOR FACILITATOR SUPERFAMILY (MFS) PROFILE DOMAIN-CONTAINING PROTEIN"/>
    <property type="match status" value="1"/>
</dbReference>
<keyword evidence="1" id="KW-1133">Transmembrane helix</keyword>
<proteinExistence type="predicted"/>
<dbReference type="EMBL" id="JARVKF010000024">
    <property type="protein sequence ID" value="KAK9425160.1"/>
    <property type="molecule type" value="Genomic_DNA"/>
</dbReference>
<keyword evidence="1" id="KW-0472">Membrane</keyword>
<gene>
    <name evidence="2" type="ORF">SUNI508_03300</name>
</gene>
<sequence>MSTNLPVQWFDKRLGTANGLVKLGGGIGATVMAVIVQLMIDRVSLAWTFRAIALASPASGIPAALLIKDTTIPASSIDMSFLRNWTFFLPFMAGFVVIFALYMPTVATSIGLSTTGVYRFLIQRFCF</sequence>
<reference evidence="2 3" key="1">
    <citation type="journal article" date="2024" name="J. Plant Pathol.">
        <title>Sequence and assembly of the genome of Seiridium unicorne, isolate CBS 538.82, causal agent of cypress canker disease.</title>
        <authorList>
            <person name="Scali E."/>
            <person name="Rocca G.D."/>
            <person name="Danti R."/>
            <person name="Garbelotto M."/>
            <person name="Barberini S."/>
            <person name="Baroncelli R."/>
            <person name="Emiliani G."/>
        </authorList>
    </citation>
    <scope>NUCLEOTIDE SEQUENCE [LARGE SCALE GENOMIC DNA]</scope>
    <source>
        <strain evidence="2 3">BM-138-508</strain>
    </source>
</reference>
<dbReference type="Proteomes" id="UP001408356">
    <property type="component" value="Unassembled WGS sequence"/>
</dbReference>
<dbReference type="SUPFAM" id="SSF103473">
    <property type="entry name" value="MFS general substrate transporter"/>
    <property type="match status" value="1"/>
</dbReference>
<dbReference type="InterPro" id="IPR036259">
    <property type="entry name" value="MFS_trans_sf"/>
</dbReference>
<dbReference type="PANTHER" id="PTHR11360">
    <property type="entry name" value="MONOCARBOXYLATE TRANSPORTER"/>
    <property type="match status" value="1"/>
</dbReference>
<protein>
    <submittedName>
        <fullName evidence="2">Major facilitator superfamily domain-containing protein</fullName>
    </submittedName>
</protein>
<keyword evidence="3" id="KW-1185">Reference proteome</keyword>
<dbReference type="InterPro" id="IPR050327">
    <property type="entry name" value="Proton-linked_MCT"/>
</dbReference>
<feature type="transmembrane region" description="Helical" evidence="1">
    <location>
        <begin position="87"/>
        <end position="112"/>
    </location>
</feature>
<evidence type="ECO:0000313" key="2">
    <source>
        <dbReference type="EMBL" id="KAK9425160.1"/>
    </source>
</evidence>
<dbReference type="Gene3D" id="1.20.1250.20">
    <property type="entry name" value="MFS general substrate transporter like domains"/>
    <property type="match status" value="1"/>
</dbReference>